<feature type="transmembrane region" description="Helical" evidence="8">
    <location>
        <begin position="203"/>
        <end position="223"/>
    </location>
</feature>
<feature type="transmembrane region" description="Helical" evidence="8">
    <location>
        <begin position="260"/>
        <end position="280"/>
    </location>
</feature>
<organism evidence="10 11">
    <name type="scientific">Elysia crispata</name>
    <name type="common">lettuce slug</name>
    <dbReference type="NCBI Taxonomy" id="231223"/>
    <lineage>
        <taxon>Eukaryota</taxon>
        <taxon>Metazoa</taxon>
        <taxon>Spiralia</taxon>
        <taxon>Lophotrochozoa</taxon>
        <taxon>Mollusca</taxon>
        <taxon>Gastropoda</taxon>
        <taxon>Heterobranchia</taxon>
        <taxon>Euthyneura</taxon>
        <taxon>Panpulmonata</taxon>
        <taxon>Sacoglossa</taxon>
        <taxon>Placobranchoidea</taxon>
        <taxon>Plakobranchidae</taxon>
        <taxon>Elysia</taxon>
    </lineage>
</organism>
<dbReference type="Proteomes" id="UP001283361">
    <property type="component" value="Unassembled WGS sequence"/>
</dbReference>
<dbReference type="PANTHER" id="PTHR24243:SF233">
    <property type="entry name" value="THYROTROPIN-RELEASING HORMONE RECEPTOR"/>
    <property type="match status" value="1"/>
</dbReference>
<dbReference type="GO" id="GO:0005886">
    <property type="term" value="C:plasma membrane"/>
    <property type="evidence" value="ECO:0007669"/>
    <property type="project" value="TreeGrafter"/>
</dbReference>
<dbReference type="PROSITE" id="PS50262">
    <property type="entry name" value="G_PROTEIN_RECEP_F1_2"/>
    <property type="match status" value="1"/>
</dbReference>
<dbReference type="Pfam" id="PF00001">
    <property type="entry name" value="7tm_1"/>
    <property type="match status" value="1"/>
</dbReference>
<reference evidence="10" key="1">
    <citation type="journal article" date="2023" name="G3 (Bethesda)">
        <title>A reference genome for the long-term kleptoplast-retaining sea slug Elysia crispata morphotype clarki.</title>
        <authorList>
            <person name="Eastman K.E."/>
            <person name="Pendleton A.L."/>
            <person name="Shaikh M.A."/>
            <person name="Suttiyut T."/>
            <person name="Ogas R."/>
            <person name="Tomko P."/>
            <person name="Gavelis G."/>
            <person name="Widhalm J.R."/>
            <person name="Wisecaver J.H."/>
        </authorList>
    </citation>
    <scope>NUCLEOTIDE SEQUENCE</scope>
    <source>
        <strain evidence="10">ECLA1</strain>
    </source>
</reference>
<evidence type="ECO:0000256" key="7">
    <source>
        <dbReference type="ARBA" id="ARBA00023224"/>
    </source>
</evidence>
<dbReference type="PRINTS" id="PR00237">
    <property type="entry name" value="GPCRRHODOPSN"/>
</dbReference>
<dbReference type="InterPro" id="IPR017452">
    <property type="entry name" value="GPCR_Rhodpsn_7TM"/>
</dbReference>
<feature type="domain" description="G-protein coupled receptors family 1 profile" evidence="9">
    <location>
        <begin position="44"/>
        <end position="319"/>
    </location>
</feature>
<dbReference type="InterPro" id="IPR000276">
    <property type="entry name" value="GPCR_Rhodpsn"/>
</dbReference>
<name>A0AAE1DE36_9GAST</name>
<keyword evidence="11" id="KW-1185">Reference proteome</keyword>
<dbReference type="SUPFAM" id="SSF81321">
    <property type="entry name" value="Family A G protein-coupled receptor-like"/>
    <property type="match status" value="1"/>
</dbReference>
<evidence type="ECO:0000313" key="11">
    <source>
        <dbReference type="Proteomes" id="UP001283361"/>
    </source>
</evidence>
<evidence type="ECO:0000256" key="6">
    <source>
        <dbReference type="ARBA" id="ARBA00023170"/>
    </source>
</evidence>
<keyword evidence="6" id="KW-0675">Receptor</keyword>
<feature type="transmembrane region" description="Helical" evidence="8">
    <location>
        <begin position="65"/>
        <end position="88"/>
    </location>
</feature>
<evidence type="ECO:0000256" key="2">
    <source>
        <dbReference type="ARBA" id="ARBA00022692"/>
    </source>
</evidence>
<dbReference type="GO" id="GO:0004930">
    <property type="term" value="F:G protein-coupled receptor activity"/>
    <property type="evidence" value="ECO:0007669"/>
    <property type="project" value="UniProtKB-KW"/>
</dbReference>
<accession>A0AAE1DE36</accession>
<comment type="subcellular location">
    <subcellularLocation>
        <location evidence="1">Membrane</location>
        <topology evidence="1">Multi-pass membrane protein</topology>
    </subcellularLocation>
</comment>
<evidence type="ECO:0000256" key="1">
    <source>
        <dbReference type="ARBA" id="ARBA00004141"/>
    </source>
</evidence>
<comment type="caution">
    <text evidence="10">The sequence shown here is derived from an EMBL/GenBank/DDBJ whole genome shotgun (WGS) entry which is preliminary data.</text>
</comment>
<evidence type="ECO:0000256" key="4">
    <source>
        <dbReference type="ARBA" id="ARBA00023040"/>
    </source>
</evidence>
<evidence type="ECO:0000259" key="9">
    <source>
        <dbReference type="PROSITE" id="PS50262"/>
    </source>
</evidence>
<evidence type="ECO:0000256" key="3">
    <source>
        <dbReference type="ARBA" id="ARBA00022989"/>
    </source>
</evidence>
<keyword evidence="7" id="KW-0807">Transducer</keyword>
<proteinExistence type="predicted"/>
<evidence type="ECO:0000256" key="5">
    <source>
        <dbReference type="ARBA" id="ARBA00023136"/>
    </source>
</evidence>
<keyword evidence="3 8" id="KW-1133">Transmembrane helix</keyword>
<evidence type="ECO:0000256" key="8">
    <source>
        <dbReference type="SAM" id="Phobius"/>
    </source>
</evidence>
<sequence length="342" mass="38083">MANNISVYVLAGDWSSLPFYRDFLDFSSILTPAWPIIILAGLITNTVNIVVFLKAGVKDSVTTLLLTLSVSDVIFLTLIIPTVISWQIKTTPTTTTLHLLFYWPAMTVYDYSSYISVFLGVTRCACVVKPLHFKSVFTKGRTVAAVFVLLCIDVLLHIPVLSFRQLKWVTDPTTNTSRLTVVRDFVEEGAKAKINDAINKNGIAWTLFVVMIACTLIFSYKLFESSKIRSRPASERASGESSKKQEQKLSSKDVHVVKSVVLVCTIFIVAQLPAFCYSIARMAVEEFKGTGNLVYLAAIAIKLSLTCSMINATINIFVYYNCNSKYRAVFRALLRISDSKTT</sequence>
<feature type="transmembrane region" description="Helical" evidence="8">
    <location>
        <begin position="100"/>
        <end position="121"/>
    </location>
</feature>
<gene>
    <name evidence="10" type="ORF">RRG08_050860</name>
</gene>
<keyword evidence="5 8" id="KW-0472">Membrane</keyword>
<dbReference type="EMBL" id="JAWDGP010004156">
    <property type="protein sequence ID" value="KAK3767309.1"/>
    <property type="molecule type" value="Genomic_DNA"/>
</dbReference>
<dbReference type="PANTHER" id="PTHR24243">
    <property type="entry name" value="G-PROTEIN COUPLED RECEPTOR"/>
    <property type="match status" value="1"/>
</dbReference>
<keyword evidence="4" id="KW-0297">G-protein coupled receptor</keyword>
<protein>
    <recommendedName>
        <fullName evidence="9">G-protein coupled receptors family 1 profile domain-containing protein</fullName>
    </recommendedName>
</protein>
<feature type="transmembrane region" description="Helical" evidence="8">
    <location>
        <begin position="33"/>
        <end position="53"/>
    </location>
</feature>
<keyword evidence="2 8" id="KW-0812">Transmembrane</keyword>
<dbReference type="AlphaFoldDB" id="A0AAE1DE36"/>
<feature type="transmembrane region" description="Helical" evidence="8">
    <location>
        <begin position="142"/>
        <end position="163"/>
    </location>
</feature>
<evidence type="ECO:0000313" key="10">
    <source>
        <dbReference type="EMBL" id="KAK3767309.1"/>
    </source>
</evidence>
<feature type="transmembrane region" description="Helical" evidence="8">
    <location>
        <begin position="292"/>
        <end position="320"/>
    </location>
</feature>
<dbReference type="Gene3D" id="1.20.1070.10">
    <property type="entry name" value="Rhodopsin 7-helix transmembrane proteins"/>
    <property type="match status" value="1"/>
</dbReference>